<keyword evidence="5" id="KW-1185">Reference proteome</keyword>
<dbReference type="PIRSF" id="PIRSF007023">
    <property type="entry name" value="UDP-Galf_transf"/>
    <property type="match status" value="1"/>
</dbReference>
<evidence type="ECO:0000313" key="4">
    <source>
        <dbReference type="EMBL" id="QBJ03941.1"/>
    </source>
</evidence>
<protein>
    <submittedName>
        <fullName evidence="4">Glycosyltransferase</fullName>
    </submittedName>
</protein>
<proteinExistence type="predicted"/>
<evidence type="ECO:0000313" key="5">
    <source>
        <dbReference type="Proteomes" id="UP000306187"/>
    </source>
</evidence>
<reference evidence="4" key="1">
    <citation type="submission" date="2019-02" db="EMBL/GenBank/DDBJ databases">
        <title>Isolation of virulent Lactobacillus brevis phages.</title>
        <authorList>
            <person name="Feyereisen M."/>
            <person name="Mahony J."/>
            <person name="O'Sullivan T."/>
            <person name="van Sinderen D."/>
        </authorList>
    </citation>
    <scope>NUCLEOTIDE SEQUENCE [LARGE SCALE GENOMIC DNA]</scope>
</reference>
<evidence type="ECO:0000256" key="1">
    <source>
        <dbReference type="ARBA" id="ARBA00022679"/>
    </source>
</evidence>
<dbReference type="Pfam" id="PF26334">
    <property type="entry name" value="Gtf3_N"/>
    <property type="match status" value="1"/>
</dbReference>
<dbReference type="Pfam" id="PF26337">
    <property type="entry name" value="Gtf3_C"/>
    <property type="match status" value="1"/>
</dbReference>
<sequence>MRKYITSPNSNQFSYDGAVKPRLDTANTLVSLGYEKINFNMYGRIETGSNEYKEITKQLDSLKTGDLVIQQVPSYCSNEFDKYLSRYIIEKGAYSVALVHDVDTLRGFYPNFDSERIVFNSYDLLVVASDKLKKYLIDSGITTKIIIRGPWDYLQNLPYRNHKIINNIYYAGNLSKRKAGFLETFNKNTGLVVTVCGNINNSKDYIDTSLVDYLGPVNPNSISFSAGWGLIWDNENDDSDNYYHTYQEYNWPAKLSVYLRSGIPVIVSKKAQTYSYIKDNHLGIGIDDIKDIPICLNKLSENDKMLIMSSCFQEANKIGNGYYAKQMSNNILKELDIEGN</sequence>
<dbReference type="InterPro" id="IPR058592">
    <property type="entry name" value="Gtf3_C"/>
</dbReference>
<gene>
    <name evidence="4" type="ORF">SAC12B_0152</name>
</gene>
<dbReference type="Proteomes" id="UP000306187">
    <property type="component" value="Segment"/>
</dbReference>
<accession>A0A4Y5FFQ1</accession>
<dbReference type="EMBL" id="MK504446">
    <property type="protein sequence ID" value="QBJ03941.1"/>
    <property type="molecule type" value="Genomic_DNA"/>
</dbReference>
<feature type="domain" description="Glucosyltransferase 3-like C-terminal" evidence="3">
    <location>
        <begin position="168"/>
        <end position="330"/>
    </location>
</feature>
<feature type="domain" description="Glucosyltransferase 3-like N-terminal" evidence="2">
    <location>
        <begin position="3"/>
        <end position="148"/>
    </location>
</feature>
<dbReference type="Gene3D" id="3.40.50.2000">
    <property type="entry name" value="Glycogen Phosphorylase B"/>
    <property type="match status" value="2"/>
</dbReference>
<evidence type="ECO:0000259" key="2">
    <source>
        <dbReference type="Pfam" id="PF26334"/>
    </source>
</evidence>
<evidence type="ECO:0000259" key="3">
    <source>
        <dbReference type="Pfam" id="PF26337"/>
    </source>
</evidence>
<name>A0A4Y5FFQ1_9CAUD</name>
<organism evidence="4 5">
    <name type="scientific">Lactobacillus phage SAC12B</name>
    <dbReference type="NCBI Taxonomy" id="2510941"/>
    <lineage>
        <taxon>Viruses</taxon>
        <taxon>Duplodnaviria</taxon>
        <taxon>Heunggongvirae</taxon>
        <taxon>Uroviricota</taxon>
        <taxon>Caudoviricetes</taxon>
        <taxon>Herelleviridae</taxon>
        <taxon>Tybeckvirus</taxon>
        <taxon>Tybeckvirus SAC12B</taxon>
    </lineage>
</organism>
<dbReference type="InterPro" id="IPR058591">
    <property type="entry name" value="Gtf3_N"/>
</dbReference>
<keyword evidence="1" id="KW-0808">Transferase</keyword>